<proteinExistence type="predicted"/>
<dbReference type="EMBL" id="HE580270">
    <property type="protein sequence ID" value="CCD24327.1"/>
    <property type="molecule type" value="Genomic_DNA"/>
</dbReference>
<feature type="coiled-coil region" evidence="1">
    <location>
        <begin position="229"/>
        <end position="256"/>
    </location>
</feature>
<keyword evidence="1" id="KW-0175">Coiled coil</keyword>
<dbReference type="RefSeq" id="XP_003669570.1">
    <property type="nucleotide sequence ID" value="XM_003669522.1"/>
</dbReference>
<organism evidence="3 4">
    <name type="scientific">Naumovozyma dairenensis (strain ATCC 10597 / BCRC 20456 / CBS 421 / NBRC 0211 / NRRL Y-12639)</name>
    <name type="common">Saccharomyces dairenensis</name>
    <dbReference type="NCBI Taxonomy" id="1071378"/>
    <lineage>
        <taxon>Eukaryota</taxon>
        <taxon>Fungi</taxon>
        <taxon>Dikarya</taxon>
        <taxon>Ascomycota</taxon>
        <taxon>Saccharomycotina</taxon>
        <taxon>Saccharomycetes</taxon>
        <taxon>Saccharomycetales</taxon>
        <taxon>Saccharomycetaceae</taxon>
        <taxon>Naumovozyma</taxon>
    </lineage>
</organism>
<evidence type="ECO:0000313" key="3">
    <source>
        <dbReference type="EMBL" id="CCD24327.1"/>
    </source>
</evidence>
<accession>G0W966</accession>
<feature type="compositionally biased region" description="Basic residues" evidence="2">
    <location>
        <begin position="26"/>
        <end position="40"/>
    </location>
</feature>
<dbReference type="OrthoDB" id="4053251at2759"/>
<evidence type="ECO:0000256" key="1">
    <source>
        <dbReference type="SAM" id="Coils"/>
    </source>
</evidence>
<dbReference type="KEGG" id="ndi:NDAI_0D00130"/>
<gene>
    <name evidence="3" type="primary">NDAI0D00130</name>
    <name evidence="3" type="ordered locus">NDAI_0D00130</name>
</gene>
<dbReference type="InterPro" id="IPR013743">
    <property type="entry name" value="NBP1/CSA1"/>
</dbReference>
<dbReference type="HOGENOM" id="CLU_071874_0_0_1"/>
<dbReference type="GeneID" id="11494779"/>
<dbReference type="AlphaFoldDB" id="G0W966"/>
<dbReference type="Proteomes" id="UP000000689">
    <property type="component" value="Chromosome 4"/>
</dbReference>
<dbReference type="Pfam" id="PF08537">
    <property type="entry name" value="NBP1"/>
    <property type="match status" value="1"/>
</dbReference>
<sequence length="353" mass="41610">MFQAMRQLLNDLFNKNGSKSSIERQRRSRHEARKNRRNIRHERSTRQNKYGTPRPNYNECRRRSVIHHDISDFAAGESDARRLHARNTPQPYENALARKSINRHRISKPIIAHNKLSKNKGSTFLASLKRVFSSEEEDLLKLKETCDNITKIIPHNKHLRSDEQSIIRNRVVQSEAFKRKLKEIQYDKTLLQQLQGTKLVDDISTKKNYNKNVSGNISDDRVFLLVEKNRELNQTLNETTKELNIIKKNLRFANEKIRLLQSLLSDVDDDHVIWDKKRDVTDNYPKLTSRKENADATARGRNENQRRYNNLSDNKIYKNDFDSFPHSVNETQKRNNDSLSPIRIDFTKYSDIT</sequence>
<dbReference type="eggNOG" id="ENOG502RYR8">
    <property type="taxonomic scope" value="Eukaryota"/>
</dbReference>
<feature type="region of interest" description="Disordered" evidence="2">
    <location>
        <begin position="12"/>
        <end position="57"/>
    </location>
</feature>
<evidence type="ECO:0000256" key="2">
    <source>
        <dbReference type="SAM" id="MobiDB-lite"/>
    </source>
</evidence>
<dbReference type="OMA" id="NDNENMS"/>
<evidence type="ECO:0000313" key="4">
    <source>
        <dbReference type="Proteomes" id="UP000000689"/>
    </source>
</evidence>
<name>G0W966_NAUDC</name>
<protein>
    <submittedName>
        <fullName evidence="3">Uncharacterized protein</fullName>
    </submittedName>
</protein>
<reference evidence="3 4" key="1">
    <citation type="journal article" date="2011" name="Proc. Natl. Acad. Sci. U.S.A.">
        <title>Evolutionary erosion of yeast sex chromosomes by mating-type switching accidents.</title>
        <authorList>
            <person name="Gordon J.L."/>
            <person name="Armisen D."/>
            <person name="Proux-Wera E."/>
            <person name="Oheigeartaigh S.S."/>
            <person name="Byrne K.P."/>
            <person name="Wolfe K.H."/>
        </authorList>
    </citation>
    <scope>NUCLEOTIDE SEQUENCE [LARGE SCALE GENOMIC DNA]</scope>
    <source>
        <strain evidence="4">ATCC 10597 / BCRC 20456 / CBS 421 / NBRC 0211 / NRRL Y-12639</strain>
    </source>
</reference>
<keyword evidence="4" id="KW-1185">Reference proteome</keyword>